<feature type="transmembrane region" description="Helical" evidence="7">
    <location>
        <begin position="132"/>
        <end position="157"/>
    </location>
</feature>
<gene>
    <name evidence="9" type="primary">dsbD_3</name>
    <name evidence="9" type="ORF">BN961_03623</name>
</gene>
<name>A0A090MS72_AFIFE</name>
<evidence type="ECO:0000256" key="1">
    <source>
        <dbReference type="ARBA" id="ARBA00004141"/>
    </source>
</evidence>
<dbReference type="GO" id="GO:0017004">
    <property type="term" value="P:cytochrome complex assembly"/>
    <property type="evidence" value="ECO:0007669"/>
    <property type="project" value="UniProtKB-KW"/>
</dbReference>
<protein>
    <submittedName>
        <fullName evidence="9">Thiol:disulfide interchange protein DsbD</fullName>
    </submittedName>
</protein>
<dbReference type="AlphaFoldDB" id="A0A090MS72"/>
<evidence type="ECO:0000256" key="4">
    <source>
        <dbReference type="ARBA" id="ARBA00022748"/>
    </source>
</evidence>
<feature type="transmembrane region" description="Helical" evidence="7">
    <location>
        <begin position="203"/>
        <end position="227"/>
    </location>
</feature>
<dbReference type="Pfam" id="PF02683">
    <property type="entry name" value="DsbD_TM"/>
    <property type="match status" value="1"/>
</dbReference>
<keyword evidence="10" id="KW-1185">Reference proteome</keyword>
<feature type="transmembrane region" description="Helical" evidence="7">
    <location>
        <begin position="91"/>
        <end position="111"/>
    </location>
</feature>
<evidence type="ECO:0000256" key="7">
    <source>
        <dbReference type="SAM" id="Phobius"/>
    </source>
</evidence>
<evidence type="ECO:0000313" key="9">
    <source>
        <dbReference type="EMBL" id="CEG10186.1"/>
    </source>
</evidence>
<keyword evidence="3 7" id="KW-0812">Transmembrane</keyword>
<dbReference type="PANTHER" id="PTHR31272">
    <property type="entry name" value="CYTOCHROME C-TYPE BIOGENESIS PROTEIN HI_1454-RELATED"/>
    <property type="match status" value="1"/>
</dbReference>
<keyword evidence="4" id="KW-0201">Cytochrome c-type biogenesis</keyword>
<dbReference type="STRING" id="1035.BN961_03623"/>
<dbReference type="GO" id="GO:0016020">
    <property type="term" value="C:membrane"/>
    <property type="evidence" value="ECO:0007669"/>
    <property type="project" value="UniProtKB-SubCell"/>
</dbReference>
<organism evidence="9 10">
    <name type="scientific">Afipia felis</name>
    <name type="common">Cat scratch disease bacillus</name>
    <dbReference type="NCBI Taxonomy" id="1035"/>
    <lineage>
        <taxon>Bacteria</taxon>
        <taxon>Pseudomonadati</taxon>
        <taxon>Pseudomonadota</taxon>
        <taxon>Alphaproteobacteria</taxon>
        <taxon>Hyphomicrobiales</taxon>
        <taxon>Nitrobacteraceae</taxon>
        <taxon>Afipia</taxon>
    </lineage>
</organism>
<keyword evidence="6 7" id="KW-0472">Membrane</keyword>
<sequence length="232" mass="24417">MMDAESLRLAVEHAGVAAAGVAFLTGLVFSFNPVALASIPVSLAYVTKGRNKDQAFLFGAMFILGMILTHVVLGLVAGLGGKWAADVAGRGWGLFLGPLLIILGLMWVGWLRIPLPSFGFRASRPAAAWGAFLLGIPFAIAVCPICTPTLVVLLGVTAGIGSVWVGVVLLLAFALGRAVPIAIGAFAVSWLENLDHLARYRRGFEIAGGVLLIAMGFYMLNAVYIWIPELAV</sequence>
<reference evidence="9 10" key="1">
    <citation type="journal article" date="2014" name="Genome Announc.">
        <title>Genome Sequence of Afipia felis Strain 76713, Isolated in Hospital Water Using an Amoeba Co-Culture Procedure.</title>
        <authorList>
            <person name="Benamar S."/>
            <person name="La Scola B."/>
            <person name="Croce O."/>
        </authorList>
    </citation>
    <scope>NUCLEOTIDE SEQUENCE [LARGE SCALE GENOMIC DNA]</scope>
    <source>
        <strain evidence="9 10">76713</strain>
    </source>
</reference>
<feature type="domain" description="Cytochrome C biogenesis protein transmembrane" evidence="8">
    <location>
        <begin position="20"/>
        <end position="223"/>
    </location>
</feature>
<evidence type="ECO:0000256" key="6">
    <source>
        <dbReference type="ARBA" id="ARBA00023136"/>
    </source>
</evidence>
<comment type="similarity">
    <text evidence="2">Belongs to the DsbD family.</text>
</comment>
<dbReference type="PANTHER" id="PTHR31272:SF6">
    <property type="entry name" value="CYTOCHROME C-TYPE BIOGENESIS CCDA-LIKE CHLOROPLASTIC PROTEIN"/>
    <property type="match status" value="1"/>
</dbReference>
<evidence type="ECO:0000259" key="8">
    <source>
        <dbReference type="Pfam" id="PF02683"/>
    </source>
</evidence>
<dbReference type="InterPro" id="IPR051790">
    <property type="entry name" value="Cytochrome_c-biogenesis_DsbD"/>
</dbReference>
<evidence type="ECO:0000313" key="10">
    <source>
        <dbReference type="Proteomes" id="UP000035762"/>
    </source>
</evidence>
<keyword evidence="5 7" id="KW-1133">Transmembrane helix</keyword>
<proteinExistence type="inferred from homology"/>
<feature type="transmembrane region" description="Helical" evidence="7">
    <location>
        <begin position="55"/>
        <end position="79"/>
    </location>
</feature>
<feature type="transmembrane region" description="Helical" evidence="7">
    <location>
        <begin position="163"/>
        <end position="191"/>
    </location>
</feature>
<evidence type="ECO:0000256" key="3">
    <source>
        <dbReference type="ARBA" id="ARBA00022692"/>
    </source>
</evidence>
<comment type="subcellular location">
    <subcellularLocation>
        <location evidence="1">Membrane</location>
        <topology evidence="1">Multi-pass membrane protein</topology>
    </subcellularLocation>
</comment>
<comment type="caution">
    <text evidence="9">The sequence shown here is derived from an EMBL/GenBank/DDBJ whole genome shotgun (WGS) entry which is preliminary data.</text>
</comment>
<dbReference type="Proteomes" id="UP000035762">
    <property type="component" value="Unassembled WGS sequence"/>
</dbReference>
<dbReference type="InterPro" id="IPR003834">
    <property type="entry name" value="Cyt_c_assmbl_TM_dom"/>
</dbReference>
<evidence type="ECO:0000256" key="5">
    <source>
        <dbReference type="ARBA" id="ARBA00022989"/>
    </source>
</evidence>
<dbReference type="EMBL" id="CCAZ020000002">
    <property type="protein sequence ID" value="CEG10186.1"/>
    <property type="molecule type" value="Genomic_DNA"/>
</dbReference>
<accession>A0A090MS72</accession>
<feature type="transmembrane region" description="Helical" evidence="7">
    <location>
        <begin position="20"/>
        <end position="43"/>
    </location>
</feature>
<evidence type="ECO:0000256" key="2">
    <source>
        <dbReference type="ARBA" id="ARBA00006143"/>
    </source>
</evidence>
<dbReference type="OrthoDB" id="8227851at2"/>